<dbReference type="Pfam" id="PF14881">
    <property type="entry name" value="Tubulin_3"/>
    <property type="match status" value="1"/>
</dbReference>
<name>A0A6J2JMF0_BOMMA</name>
<dbReference type="GO" id="GO:0005739">
    <property type="term" value="C:mitochondrion"/>
    <property type="evidence" value="ECO:0007669"/>
    <property type="project" value="UniProtKB-SubCell"/>
</dbReference>
<dbReference type="GO" id="GO:0007005">
    <property type="term" value="P:mitochondrion organization"/>
    <property type="evidence" value="ECO:0007669"/>
    <property type="project" value="InterPro"/>
</dbReference>
<comment type="similarity">
    <text evidence="2">Belongs to the misato family.</text>
</comment>
<reference evidence="7" key="1">
    <citation type="submission" date="2025-08" db="UniProtKB">
        <authorList>
            <consortium name="RefSeq"/>
        </authorList>
    </citation>
    <scope>IDENTIFICATION</scope>
    <source>
        <tissue evidence="7">Silk gland</tissue>
    </source>
</reference>
<dbReference type="SUPFAM" id="SSF52490">
    <property type="entry name" value="Tubulin nucleotide-binding domain-like"/>
    <property type="match status" value="1"/>
</dbReference>
<dbReference type="OrthoDB" id="271881at2759"/>
<dbReference type="Gene3D" id="3.40.50.1440">
    <property type="entry name" value="Tubulin/FtsZ, GTPase domain"/>
    <property type="match status" value="1"/>
</dbReference>
<comment type="subcellular location">
    <subcellularLocation>
        <location evidence="1">Mitochondrion</location>
    </subcellularLocation>
</comment>
<dbReference type="KEGG" id="bman:114243028"/>
<evidence type="ECO:0000259" key="4">
    <source>
        <dbReference type="Pfam" id="PF10644"/>
    </source>
</evidence>
<dbReference type="InterPro" id="IPR019605">
    <property type="entry name" value="Misato_II_tubulin-like"/>
</dbReference>
<dbReference type="PANTHER" id="PTHR13391:SF0">
    <property type="entry name" value="PROTEIN MISATO HOMOLOG 1"/>
    <property type="match status" value="1"/>
</dbReference>
<evidence type="ECO:0000256" key="2">
    <source>
        <dbReference type="ARBA" id="ARBA00008507"/>
    </source>
</evidence>
<evidence type="ECO:0000313" key="6">
    <source>
        <dbReference type="Proteomes" id="UP000504629"/>
    </source>
</evidence>
<keyword evidence="6" id="KW-1185">Reference proteome</keyword>
<evidence type="ECO:0000256" key="3">
    <source>
        <dbReference type="ARBA" id="ARBA00023128"/>
    </source>
</evidence>
<dbReference type="AlphaFoldDB" id="A0A6J2JMF0"/>
<dbReference type="Pfam" id="PF10644">
    <property type="entry name" value="Misat_Tub_SegII"/>
    <property type="match status" value="1"/>
</dbReference>
<feature type="domain" description="DML1/Misato tubulin" evidence="5">
    <location>
        <begin position="129"/>
        <end position="319"/>
    </location>
</feature>
<feature type="domain" description="Misato Segment II tubulin-like" evidence="4">
    <location>
        <begin position="4"/>
        <end position="112"/>
    </location>
</feature>
<sequence>MSTREILTLQFGHYSNYVGAHFWNIQELSFDYSGTATTDLNHDILYREGQTSRNEVTYTPRLLIADLKGALKTLPQSGGLSDDAQETDLQWDTVEKIEEPPPEKNQYLAAIDSVQTTVADGKKDYNLKESVITWTDYLYPRFHSRTVNVVNEYQHGSNKEAFDIYPTGRGVWKSDYGDVFSDNIRKYVEECDSMQGFQINFDCTDGFAGLALGCIEHLSDEYTKPILAYPIIASHFPDNNSNTQEERDISNLRDSIRLVNILLSIQELSEHATMYVPLCTGEKGWRKPGNARTFDCLNYDPKLYYHSSAILASAIDTLSQKYRHKSNIHTMSDICADMTGYGRKMTAASLGMPIAINESQYLIDYLNERIQPIYSCITPGCKIANDKLFQLITIRGIPESYLKAPPKEAKAQQNLPAYRCNSVKEMFELYFQANNFLSATNLTVNEQPLNLKTPFPQIFTKNLNKYGFIKNDNRLEDVESCAVIAGYHNGTFLANMIEKLHRDVSRIRFAKLHKFKEEGLEASEYTESLDKLAEFKDNYEDDFEL</sequence>
<dbReference type="RefSeq" id="XP_028030192.1">
    <property type="nucleotide sequence ID" value="XM_028174391.1"/>
</dbReference>
<protein>
    <submittedName>
        <fullName evidence="7">Protein misato</fullName>
    </submittedName>
</protein>
<evidence type="ECO:0000313" key="7">
    <source>
        <dbReference type="RefSeq" id="XP_028030192.1"/>
    </source>
</evidence>
<dbReference type="GeneID" id="114243028"/>
<dbReference type="CTD" id="33119"/>
<dbReference type="InterPro" id="IPR036525">
    <property type="entry name" value="Tubulin/FtsZ_GTPase_sf"/>
</dbReference>
<dbReference type="InterPro" id="IPR029209">
    <property type="entry name" value="DML1/Misato_tubulin"/>
</dbReference>
<keyword evidence="3" id="KW-0496">Mitochondrion</keyword>
<dbReference type="CDD" id="cd06060">
    <property type="entry name" value="misato"/>
    <property type="match status" value="1"/>
</dbReference>
<organism evidence="6 7">
    <name type="scientific">Bombyx mandarina</name>
    <name type="common">Wild silk moth</name>
    <name type="synonym">Wild silkworm</name>
    <dbReference type="NCBI Taxonomy" id="7092"/>
    <lineage>
        <taxon>Eukaryota</taxon>
        <taxon>Metazoa</taxon>
        <taxon>Ecdysozoa</taxon>
        <taxon>Arthropoda</taxon>
        <taxon>Hexapoda</taxon>
        <taxon>Insecta</taxon>
        <taxon>Pterygota</taxon>
        <taxon>Neoptera</taxon>
        <taxon>Endopterygota</taxon>
        <taxon>Lepidoptera</taxon>
        <taxon>Glossata</taxon>
        <taxon>Ditrysia</taxon>
        <taxon>Bombycoidea</taxon>
        <taxon>Bombycidae</taxon>
        <taxon>Bombycinae</taxon>
        <taxon>Bombyx</taxon>
    </lineage>
</organism>
<dbReference type="PANTHER" id="PTHR13391">
    <property type="entry name" value="MITOCHONDRIAL DISTRIBUTION REGULATOR MISATO"/>
    <property type="match status" value="1"/>
</dbReference>
<proteinExistence type="inferred from homology"/>
<evidence type="ECO:0000256" key="1">
    <source>
        <dbReference type="ARBA" id="ARBA00004173"/>
    </source>
</evidence>
<evidence type="ECO:0000259" key="5">
    <source>
        <dbReference type="Pfam" id="PF14881"/>
    </source>
</evidence>
<dbReference type="InterPro" id="IPR049942">
    <property type="entry name" value="DML1/Misato"/>
</dbReference>
<accession>A0A6J2JMF0</accession>
<dbReference type="Proteomes" id="UP000504629">
    <property type="component" value="Unplaced"/>
</dbReference>
<gene>
    <name evidence="7" type="primary">LOC114243028</name>
</gene>